<dbReference type="AlphaFoldDB" id="A0A382WGM7"/>
<name>A0A382WGM7_9ZZZZ</name>
<proteinExistence type="predicted"/>
<organism evidence="1">
    <name type="scientific">marine metagenome</name>
    <dbReference type="NCBI Taxonomy" id="408172"/>
    <lineage>
        <taxon>unclassified sequences</taxon>
        <taxon>metagenomes</taxon>
        <taxon>ecological metagenomes</taxon>
    </lineage>
</organism>
<reference evidence="1" key="1">
    <citation type="submission" date="2018-05" db="EMBL/GenBank/DDBJ databases">
        <authorList>
            <person name="Lanie J.A."/>
            <person name="Ng W.-L."/>
            <person name="Kazmierczak K.M."/>
            <person name="Andrzejewski T.M."/>
            <person name="Davidsen T.M."/>
            <person name="Wayne K.J."/>
            <person name="Tettelin H."/>
            <person name="Glass J.I."/>
            <person name="Rusch D."/>
            <person name="Podicherti R."/>
            <person name="Tsui H.-C.T."/>
            <person name="Winkler M.E."/>
        </authorList>
    </citation>
    <scope>NUCLEOTIDE SEQUENCE</scope>
</reference>
<evidence type="ECO:0000313" key="1">
    <source>
        <dbReference type="EMBL" id="SVD58086.1"/>
    </source>
</evidence>
<feature type="non-terminal residue" evidence="1">
    <location>
        <position position="277"/>
    </location>
</feature>
<feature type="non-terminal residue" evidence="1">
    <location>
        <position position="1"/>
    </location>
</feature>
<protein>
    <submittedName>
        <fullName evidence="1">Uncharacterized protein</fullName>
    </submittedName>
</protein>
<dbReference type="EMBL" id="UINC01159798">
    <property type="protein sequence ID" value="SVD58086.1"/>
    <property type="molecule type" value="Genomic_DNA"/>
</dbReference>
<sequence length="277" mass="30698">ALSFVTPNQLRQRVDTPLDRLEFVELDNLTAQTRTIAGLMLKATSDPEFFNDTKLTLRDWGHSLEGNIYWFDRDVNFAVPKAPVPGALVTYLQPGPNSVGGVRTLIATHAKAAGEQTGYFKFDIMRNRFANKIQAFELDDYGRIASAPDLGEEGDKTYPGTQPYGWWENHMLQVLFRCRALSFLEVVDPRYLSAMDRVNILGANDVSPRSFSLSYIENQSASQDRVVQAGVVFAEPGTRVKILAGEGAFGGERALSGVRYMLTNADPDIFANPPDPS</sequence>
<accession>A0A382WGM7</accession>
<gene>
    <name evidence="1" type="ORF">METZ01_LOCUS410940</name>
</gene>